<evidence type="ECO:0000313" key="1">
    <source>
        <dbReference type="EMBL" id="WMV08965.1"/>
    </source>
</evidence>
<sequence length="106" mass="11668">MYLSHCNSQGRLLSDNIVLGHELVKGYSMRGISPRCMLKIDLQKAYDSVERVYLEAGANSVSSTTPLSNISAHLPVQASFISLADVMVWAPTGCYPGSCYRNERNI</sequence>
<reference evidence="1" key="1">
    <citation type="submission" date="2023-08" db="EMBL/GenBank/DDBJ databases">
        <title>A de novo genome assembly of Solanum verrucosum Schlechtendal, a Mexican diploid species geographically isolated from the other diploid A-genome species in potato relatives.</title>
        <authorList>
            <person name="Hosaka K."/>
        </authorList>
    </citation>
    <scope>NUCLEOTIDE SEQUENCE</scope>
    <source>
        <tissue evidence="1">Young leaves</tissue>
    </source>
</reference>
<dbReference type="EMBL" id="CP133612">
    <property type="protein sequence ID" value="WMV08965.1"/>
    <property type="molecule type" value="Genomic_DNA"/>
</dbReference>
<gene>
    <name evidence="1" type="ORF">MTR67_002350</name>
</gene>
<dbReference type="Proteomes" id="UP001234989">
    <property type="component" value="Chromosome 1"/>
</dbReference>
<evidence type="ECO:0008006" key="3">
    <source>
        <dbReference type="Google" id="ProtNLM"/>
    </source>
</evidence>
<organism evidence="1 2">
    <name type="scientific">Solanum verrucosum</name>
    <dbReference type="NCBI Taxonomy" id="315347"/>
    <lineage>
        <taxon>Eukaryota</taxon>
        <taxon>Viridiplantae</taxon>
        <taxon>Streptophyta</taxon>
        <taxon>Embryophyta</taxon>
        <taxon>Tracheophyta</taxon>
        <taxon>Spermatophyta</taxon>
        <taxon>Magnoliopsida</taxon>
        <taxon>eudicotyledons</taxon>
        <taxon>Gunneridae</taxon>
        <taxon>Pentapetalae</taxon>
        <taxon>asterids</taxon>
        <taxon>lamiids</taxon>
        <taxon>Solanales</taxon>
        <taxon>Solanaceae</taxon>
        <taxon>Solanoideae</taxon>
        <taxon>Solaneae</taxon>
        <taxon>Solanum</taxon>
    </lineage>
</organism>
<evidence type="ECO:0000313" key="2">
    <source>
        <dbReference type="Proteomes" id="UP001234989"/>
    </source>
</evidence>
<keyword evidence="2" id="KW-1185">Reference proteome</keyword>
<protein>
    <recommendedName>
        <fullName evidence="3">Reverse transcriptase domain-containing protein</fullName>
    </recommendedName>
</protein>
<proteinExistence type="predicted"/>
<dbReference type="AlphaFoldDB" id="A0AAF0TD82"/>
<name>A0AAF0TD82_SOLVR</name>
<accession>A0AAF0TD82</accession>